<feature type="transmembrane region" description="Helical" evidence="1">
    <location>
        <begin position="117"/>
        <end position="138"/>
    </location>
</feature>
<sequence length="172" mass="19800">MALPRSCCCCFDLEIGCFVLCVLSLIGHTTVFIDTYLGYDHGAETLPHDGRQSIDQILDGTIFVWRIIGVLIIFTLIIGIAMRNLDLMKTYLIIGVIELIPSTMRNAYVFYNDPFYGMKLMAINAISIYLWIIAYTIYRSLKDQQLKSHDRLYDIDPETLRLRTSSFKVREI</sequence>
<keyword evidence="1" id="KW-0812">Transmembrane</keyword>
<organism evidence="2">
    <name type="scientific">Culicoides sonorensis</name>
    <name type="common">Biting midge</name>
    <dbReference type="NCBI Taxonomy" id="179676"/>
    <lineage>
        <taxon>Eukaryota</taxon>
        <taxon>Metazoa</taxon>
        <taxon>Ecdysozoa</taxon>
        <taxon>Arthropoda</taxon>
        <taxon>Hexapoda</taxon>
        <taxon>Insecta</taxon>
        <taxon>Pterygota</taxon>
        <taxon>Neoptera</taxon>
        <taxon>Endopterygota</taxon>
        <taxon>Diptera</taxon>
        <taxon>Nematocera</taxon>
        <taxon>Chironomoidea</taxon>
        <taxon>Ceratopogonidae</taxon>
        <taxon>Ceratopogoninae</taxon>
        <taxon>Culicoides</taxon>
        <taxon>Monoculicoides</taxon>
    </lineage>
</organism>
<evidence type="ECO:0000313" key="2">
    <source>
        <dbReference type="EMBL" id="SSX24582.1"/>
    </source>
</evidence>
<proteinExistence type="predicted"/>
<accession>A0A336M2W8</accession>
<gene>
    <name evidence="2" type="primary">CSON011001</name>
</gene>
<protein>
    <submittedName>
        <fullName evidence="2">CSON011001 protein</fullName>
    </submittedName>
</protein>
<dbReference type="VEuPathDB" id="VectorBase:CSON011001"/>
<dbReference type="EMBL" id="UFQT01000461">
    <property type="protein sequence ID" value="SSX24582.1"/>
    <property type="molecule type" value="Genomic_DNA"/>
</dbReference>
<dbReference type="AlphaFoldDB" id="A0A336M2W8"/>
<keyword evidence="1" id="KW-1133">Transmembrane helix</keyword>
<name>A0A336M2W8_CULSO</name>
<reference evidence="2" key="1">
    <citation type="submission" date="2018-07" db="EMBL/GenBank/DDBJ databases">
        <authorList>
            <person name="Quirk P.G."/>
            <person name="Krulwich T.A."/>
        </authorList>
    </citation>
    <scope>NUCLEOTIDE SEQUENCE</scope>
</reference>
<feature type="transmembrane region" description="Helical" evidence="1">
    <location>
        <begin position="63"/>
        <end position="82"/>
    </location>
</feature>
<keyword evidence="1" id="KW-0472">Membrane</keyword>
<evidence type="ECO:0000256" key="1">
    <source>
        <dbReference type="SAM" id="Phobius"/>
    </source>
</evidence>